<dbReference type="AlphaFoldDB" id="A0A4U1CLV5"/>
<dbReference type="RefSeq" id="WP_136834236.1">
    <property type="nucleotide sequence ID" value="NZ_SWBQ01000001.1"/>
</dbReference>
<sequence>MFPICLLIAGIWVPKTVAICFCVGQMVSFSSFVALMDAAVRSAEAYELQLPLDWVGDVVHSWIVVVSADGKLVSDTTYVGQLTVV</sequence>
<reference evidence="1 2" key="1">
    <citation type="submission" date="2019-04" db="EMBL/GenBank/DDBJ databases">
        <title>Pedobacter sp. RP-3-15 sp. nov., isolated from Arctic soil.</title>
        <authorList>
            <person name="Dahal R.H."/>
            <person name="Kim D.-U."/>
        </authorList>
    </citation>
    <scope>NUCLEOTIDE SEQUENCE [LARGE SCALE GENOMIC DNA]</scope>
    <source>
        <strain evidence="1 2">RP-3-15</strain>
    </source>
</reference>
<gene>
    <name evidence="1" type="ORF">FA047_01590</name>
</gene>
<evidence type="ECO:0000313" key="2">
    <source>
        <dbReference type="Proteomes" id="UP000307244"/>
    </source>
</evidence>
<evidence type="ECO:0000313" key="1">
    <source>
        <dbReference type="EMBL" id="TKC08817.1"/>
    </source>
</evidence>
<dbReference type="Pfam" id="PF19781">
    <property type="entry name" value="DUF6266"/>
    <property type="match status" value="1"/>
</dbReference>
<name>A0A4U1CLV5_9SPHI</name>
<protein>
    <submittedName>
        <fullName evidence="1">Uncharacterized protein</fullName>
    </submittedName>
</protein>
<accession>A0A4U1CLV5</accession>
<organism evidence="1 2">
    <name type="scientific">Pedobacter frigoris</name>
    <dbReference type="NCBI Taxonomy" id="2571272"/>
    <lineage>
        <taxon>Bacteria</taxon>
        <taxon>Pseudomonadati</taxon>
        <taxon>Bacteroidota</taxon>
        <taxon>Sphingobacteriia</taxon>
        <taxon>Sphingobacteriales</taxon>
        <taxon>Sphingobacteriaceae</taxon>
        <taxon>Pedobacter</taxon>
    </lineage>
</organism>
<dbReference type="Proteomes" id="UP000307244">
    <property type="component" value="Unassembled WGS sequence"/>
</dbReference>
<proteinExistence type="predicted"/>
<comment type="caution">
    <text evidence="1">The sequence shown here is derived from an EMBL/GenBank/DDBJ whole genome shotgun (WGS) entry which is preliminary data.</text>
</comment>
<keyword evidence="2" id="KW-1185">Reference proteome</keyword>
<dbReference type="EMBL" id="SWBQ01000001">
    <property type="protein sequence ID" value="TKC08817.1"/>
    <property type="molecule type" value="Genomic_DNA"/>
</dbReference>
<dbReference type="InterPro" id="IPR046233">
    <property type="entry name" value="DUF6266"/>
</dbReference>